<dbReference type="InterPro" id="IPR051708">
    <property type="entry name" value="Plant_Aspart_Prot_A1"/>
</dbReference>
<dbReference type="InterPro" id="IPR021109">
    <property type="entry name" value="Peptidase_aspartic_dom_sf"/>
</dbReference>
<evidence type="ECO:0000256" key="2">
    <source>
        <dbReference type="ARBA" id="ARBA00022670"/>
    </source>
</evidence>
<organism evidence="5 6">
    <name type="scientific">Linum tenue</name>
    <dbReference type="NCBI Taxonomy" id="586396"/>
    <lineage>
        <taxon>Eukaryota</taxon>
        <taxon>Viridiplantae</taxon>
        <taxon>Streptophyta</taxon>
        <taxon>Embryophyta</taxon>
        <taxon>Tracheophyta</taxon>
        <taxon>Spermatophyta</taxon>
        <taxon>Magnoliopsida</taxon>
        <taxon>eudicotyledons</taxon>
        <taxon>Gunneridae</taxon>
        <taxon>Pentapetalae</taxon>
        <taxon>rosids</taxon>
        <taxon>fabids</taxon>
        <taxon>Malpighiales</taxon>
        <taxon>Linaceae</taxon>
        <taxon>Linum</taxon>
    </lineage>
</organism>
<comment type="caution">
    <text evidence="5">The sequence shown here is derived from an EMBL/GenBank/DDBJ whole genome shotgun (WGS) entry which is preliminary data.</text>
</comment>
<dbReference type="EMBL" id="CAMGYJ010000003">
    <property type="protein sequence ID" value="CAI0389770.1"/>
    <property type="molecule type" value="Genomic_DNA"/>
</dbReference>
<dbReference type="AlphaFoldDB" id="A0AAV0HWW7"/>
<evidence type="ECO:0000259" key="4">
    <source>
        <dbReference type="PROSITE" id="PS51767"/>
    </source>
</evidence>
<dbReference type="Proteomes" id="UP001154282">
    <property type="component" value="Unassembled WGS sequence"/>
</dbReference>
<dbReference type="GO" id="GO:0008233">
    <property type="term" value="F:peptidase activity"/>
    <property type="evidence" value="ECO:0007669"/>
    <property type="project" value="UniProtKB-KW"/>
</dbReference>
<dbReference type="InterPro" id="IPR033121">
    <property type="entry name" value="PEPTIDASE_A1"/>
</dbReference>
<dbReference type="Gene3D" id="2.40.70.10">
    <property type="entry name" value="Acid Proteases"/>
    <property type="match status" value="1"/>
</dbReference>
<dbReference type="InterPro" id="IPR032861">
    <property type="entry name" value="TAXi_N"/>
</dbReference>
<gene>
    <name evidence="5" type="ORF">LITE_LOCUS6430</name>
</gene>
<dbReference type="PANTHER" id="PTHR47967:SF14">
    <property type="entry name" value="EUKARYOTIC ASPARTYL PROTEASE FAMILY PROTEIN"/>
    <property type="match status" value="1"/>
</dbReference>
<dbReference type="Pfam" id="PF14543">
    <property type="entry name" value="TAXi_N"/>
    <property type="match status" value="1"/>
</dbReference>
<evidence type="ECO:0000313" key="6">
    <source>
        <dbReference type="Proteomes" id="UP001154282"/>
    </source>
</evidence>
<dbReference type="GO" id="GO:0006508">
    <property type="term" value="P:proteolysis"/>
    <property type="evidence" value="ECO:0007669"/>
    <property type="project" value="UniProtKB-KW"/>
</dbReference>
<comment type="similarity">
    <text evidence="1">Belongs to the peptidase A1 family.</text>
</comment>
<feature type="domain" description="Peptidase A1" evidence="4">
    <location>
        <begin position="100"/>
        <end position="192"/>
    </location>
</feature>
<evidence type="ECO:0000313" key="5">
    <source>
        <dbReference type="EMBL" id="CAI0389770.1"/>
    </source>
</evidence>
<dbReference type="SUPFAM" id="SSF50630">
    <property type="entry name" value="Acid proteases"/>
    <property type="match status" value="1"/>
</dbReference>
<keyword evidence="2" id="KW-0645">Protease</keyword>
<sequence>MISNRTILQIKTKTNPLSLIISLFLFFSISPPFHCFKITTQLIHRDSYFSHLYNSTADRARRIIKATLARYGHLISSNDDTPMGVDIEASGTWGIKYNIFYVNLSIGNPPVPQLALMDTVNDLLWVKCPLCSPYSTSSGATYFYSFNSKTYSHSLVTDDVFCLAVVRSKDASVIGMMAQQGYNVGYDLKEMT</sequence>
<keyword evidence="6" id="KW-1185">Reference proteome</keyword>
<dbReference type="PROSITE" id="PS51767">
    <property type="entry name" value="PEPTIDASE_A1"/>
    <property type="match status" value="1"/>
</dbReference>
<name>A0AAV0HWW7_9ROSI</name>
<accession>A0AAV0HWW7</accession>
<dbReference type="GO" id="GO:0005576">
    <property type="term" value="C:extracellular region"/>
    <property type="evidence" value="ECO:0007669"/>
    <property type="project" value="TreeGrafter"/>
</dbReference>
<evidence type="ECO:0000256" key="1">
    <source>
        <dbReference type="ARBA" id="ARBA00007447"/>
    </source>
</evidence>
<dbReference type="PANTHER" id="PTHR47967">
    <property type="entry name" value="OS07G0603500 PROTEIN-RELATED"/>
    <property type="match status" value="1"/>
</dbReference>
<protein>
    <recommendedName>
        <fullName evidence="4">Peptidase A1 domain-containing protein</fullName>
    </recommendedName>
</protein>
<evidence type="ECO:0000256" key="3">
    <source>
        <dbReference type="ARBA" id="ARBA00022801"/>
    </source>
</evidence>
<keyword evidence="3" id="KW-0378">Hydrolase</keyword>
<feature type="non-terminal residue" evidence="5">
    <location>
        <position position="192"/>
    </location>
</feature>
<reference evidence="5" key="1">
    <citation type="submission" date="2022-08" db="EMBL/GenBank/DDBJ databases">
        <authorList>
            <person name="Gutierrez-Valencia J."/>
        </authorList>
    </citation>
    <scope>NUCLEOTIDE SEQUENCE</scope>
</reference>
<proteinExistence type="inferred from homology"/>